<feature type="non-terminal residue" evidence="1">
    <location>
        <position position="210"/>
    </location>
</feature>
<proteinExistence type="predicted"/>
<gene>
    <name evidence="1" type="ORF">LCGC14_2846250</name>
</gene>
<comment type="caution">
    <text evidence="1">The sequence shown here is derived from an EMBL/GenBank/DDBJ whole genome shotgun (WGS) entry which is preliminary data.</text>
</comment>
<organism evidence="1">
    <name type="scientific">marine sediment metagenome</name>
    <dbReference type="NCBI Taxonomy" id="412755"/>
    <lineage>
        <taxon>unclassified sequences</taxon>
        <taxon>metagenomes</taxon>
        <taxon>ecological metagenomes</taxon>
    </lineage>
</organism>
<sequence length="210" mass="24139">MGRRTRELLACLLFDGVYDWVRFNSLPNAQKWIVSFNEGNSPPYHKDGKMSKTKKSLEERIVSSANAALVNHKYVCPIDVLIGLGWLSQGQVQDWRRGRIHYLEHAVQANLNKITQAMKIFQSWAKKKGLNPSQTVYLARTAGPKRELRFSKSGRTDIERVYRTHYFSPELSEKKREKLQDKLSKAPELVVYRTLRPSQCSKCGMELPAG</sequence>
<protein>
    <submittedName>
        <fullName evidence="1">Uncharacterized protein</fullName>
    </submittedName>
</protein>
<accession>A0A0F9B0S2</accession>
<dbReference type="AlphaFoldDB" id="A0A0F9B0S2"/>
<evidence type="ECO:0000313" key="1">
    <source>
        <dbReference type="EMBL" id="KKK78171.1"/>
    </source>
</evidence>
<reference evidence="1" key="1">
    <citation type="journal article" date="2015" name="Nature">
        <title>Complex archaea that bridge the gap between prokaryotes and eukaryotes.</title>
        <authorList>
            <person name="Spang A."/>
            <person name="Saw J.H."/>
            <person name="Jorgensen S.L."/>
            <person name="Zaremba-Niedzwiedzka K."/>
            <person name="Martijn J."/>
            <person name="Lind A.E."/>
            <person name="van Eijk R."/>
            <person name="Schleper C."/>
            <person name="Guy L."/>
            <person name="Ettema T.J."/>
        </authorList>
    </citation>
    <scope>NUCLEOTIDE SEQUENCE</scope>
</reference>
<dbReference type="EMBL" id="LAZR01054616">
    <property type="protein sequence ID" value="KKK78171.1"/>
    <property type="molecule type" value="Genomic_DNA"/>
</dbReference>
<name>A0A0F9B0S2_9ZZZZ</name>